<dbReference type="AlphaFoldDB" id="A0A937XBU1"/>
<keyword evidence="1" id="KW-0805">Transcription regulation</keyword>
<dbReference type="Pfam" id="PF00140">
    <property type="entry name" value="Sigma70_r1_2"/>
    <property type="match status" value="1"/>
</dbReference>
<reference evidence="6" key="1">
    <citation type="submission" date="2019-03" db="EMBL/GenBank/DDBJ databases">
        <title>Lake Tanganyika Metagenome-Assembled Genomes (MAGs).</title>
        <authorList>
            <person name="Tran P."/>
        </authorList>
    </citation>
    <scope>NUCLEOTIDE SEQUENCE</scope>
    <source>
        <strain evidence="6">M_DeepCast_400m_m2_100</strain>
    </source>
</reference>
<dbReference type="SUPFAM" id="SSF88659">
    <property type="entry name" value="Sigma3 and sigma4 domains of RNA polymerase sigma factors"/>
    <property type="match status" value="2"/>
</dbReference>
<organism evidence="6 7">
    <name type="scientific">Eiseniibacteriota bacterium</name>
    <dbReference type="NCBI Taxonomy" id="2212470"/>
    <lineage>
        <taxon>Bacteria</taxon>
        <taxon>Candidatus Eiseniibacteriota</taxon>
    </lineage>
</organism>
<keyword evidence="4" id="KW-0804">Transcription</keyword>
<dbReference type="PRINTS" id="PR00046">
    <property type="entry name" value="SIGMA70FCT"/>
</dbReference>
<dbReference type="InterPro" id="IPR050239">
    <property type="entry name" value="Sigma-70_RNA_pol_init_factors"/>
</dbReference>
<comment type="caution">
    <text evidence="6">The sequence shown here is derived from an EMBL/GenBank/DDBJ whole genome shotgun (WGS) entry which is preliminary data.</text>
</comment>
<keyword evidence="3" id="KW-0238">DNA-binding</keyword>
<evidence type="ECO:0000256" key="4">
    <source>
        <dbReference type="ARBA" id="ARBA00023163"/>
    </source>
</evidence>
<dbReference type="EMBL" id="VGIY01000269">
    <property type="protein sequence ID" value="MBM3318124.1"/>
    <property type="molecule type" value="Genomic_DNA"/>
</dbReference>
<feature type="domain" description="RNA polymerase sigma-70" evidence="5">
    <location>
        <begin position="151"/>
        <end position="164"/>
    </location>
</feature>
<dbReference type="Gene3D" id="1.10.601.10">
    <property type="entry name" value="RNA Polymerase Primary Sigma Factor"/>
    <property type="match status" value="1"/>
</dbReference>
<dbReference type="Proteomes" id="UP000748308">
    <property type="component" value="Unassembled WGS sequence"/>
</dbReference>
<sequence>MFTPTKTSARRRAPLATPARERRVASLTELLEKGKRDGFLSAAEIEKTLFATTPDAAEFSLFLDLTRTLGIAIREPEAAPQARQEPRLDALSLYFRDLARHGLLTPEEERRVARRARDGDAQARERMILCNLRLVISIARRYTGRGVPLEDLIEEGNLGLITAVERFDPERGFRFSTYAAWWIRQAIANGVAEQSRTLRIPLHVMRALHQYIEAERRLSLDLERRPDSAEVCRAAGFGPRRGRRVLALLQGIRSLDEEAAGNASSQLTLIERTPDKLSLEQTIFRQLENAHLEALMQRLSEKEVLVLRIRYGFIDGQACSLTRVGGELGVSRERVRQIEKRALRRLREWLEAEEQGAERLAEKSGKRPWN</sequence>
<dbReference type="InterPro" id="IPR009042">
    <property type="entry name" value="RNA_pol_sigma70_r1_2"/>
</dbReference>
<dbReference type="GO" id="GO:0003677">
    <property type="term" value="F:DNA binding"/>
    <property type="evidence" value="ECO:0007669"/>
    <property type="project" value="UniProtKB-KW"/>
</dbReference>
<dbReference type="InterPro" id="IPR000943">
    <property type="entry name" value="RNA_pol_sigma70"/>
</dbReference>
<dbReference type="InterPro" id="IPR007630">
    <property type="entry name" value="RNA_pol_sigma70_r4"/>
</dbReference>
<protein>
    <submittedName>
        <fullName evidence="6">Sigma-70 family RNA polymerase sigma factor</fullName>
    </submittedName>
</protein>
<keyword evidence="2" id="KW-0731">Sigma factor</keyword>
<dbReference type="NCBIfam" id="TIGR02937">
    <property type="entry name" value="sigma70-ECF"/>
    <property type="match status" value="1"/>
</dbReference>
<dbReference type="InterPro" id="IPR036388">
    <property type="entry name" value="WH-like_DNA-bd_sf"/>
</dbReference>
<dbReference type="InterPro" id="IPR013324">
    <property type="entry name" value="RNA_pol_sigma_r3/r4-like"/>
</dbReference>
<gene>
    <name evidence="6" type="ORF">FJY75_09780</name>
</gene>
<dbReference type="InterPro" id="IPR007627">
    <property type="entry name" value="RNA_pol_sigma70_r2"/>
</dbReference>
<dbReference type="CDD" id="cd06171">
    <property type="entry name" value="Sigma70_r4"/>
    <property type="match status" value="1"/>
</dbReference>
<evidence type="ECO:0000259" key="5">
    <source>
        <dbReference type="PROSITE" id="PS00715"/>
    </source>
</evidence>
<dbReference type="SUPFAM" id="SSF88946">
    <property type="entry name" value="Sigma2 domain of RNA polymerase sigma factors"/>
    <property type="match status" value="1"/>
</dbReference>
<name>A0A937XBU1_UNCEI</name>
<evidence type="ECO:0000313" key="6">
    <source>
        <dbReference type="EMBL" id="MBM3318124.1"/>
    </source>
</evidence>
<evidence type="ECO:0000313" key="7">
    <source>
        <dbReference type="Proteomes" id="UP000748308"/>
    </source>
</evidence>
<evidence type="ECO:0000256" key="2">
    <source>
        <dbReference type="ARBA" id="ARBA00023082"/>
    </source>
</evidence>
<evidence type="ECO:0000256" key="1">
    <source>
        <dbReference type="ARBA" id="ARBA00023015"/>
    </source>
</evidence>
<dbReference type="GO" id="GO:0016987">
    <property type="term" value="F:sigma factor activity"/>
    <property type="evidence" value="ECO:0007669"/>
    <property type="project" value="UniProtKB-KW"/>
</dbReference>
<accession>A0A937XBU1</accession>
<dbReference type="Gene3D" id="1.10.10.10">
    <property type="entry name" value="Winged helix-like DNA-binding domain superfamily/Winged helix DNA-binding domain"/>
    <property type="match status" value="2"/>
</dbReference>
<dbReference type="PANTHER" id="PTHR30603">
    <property type="entry name" value="RNA POLYMERASE SIGMA FACTOR RPO"/>
    <property type="match status" value="1"/>
</dbReference>
<dbReference type="Pfam" id="PF04545">
    <property type="entry name" value="Sigma70_r4"/>
    <property type="match status" value="1"/>
</dbReference>
<dbReference type="InterPro" id="IPR013325">
    <property type="entry name" value="RNA_pol_sigma_r2"/>
</dbReference>
<evidence type="ECO:0000256" key="3">
    <source>
        <dbReference type="ARBA" id="ARBA00023125"/>
    </source>
</evidence>
<dbReference type="GO" id="GO:0006352">
    <property type="term" value="P:DNA-templated transcription initiation"/>
    <property type="evidence" value="ECO:0007669"/>
    <property type="project" value="InterPro"/>
</dbReference>
<dbReference type="Pfam" id="PF04542">
    <property type="entry name" value="Sigma70_r2"/>
    <property type="match status" value="1"/>
</dbReference>
<dbReference type="InterPro" id="IPR014284">
    <property type="entry name" value="RNA_pol_sigma-70_dom"/>
</dbReference>
<dbReference type="PROSITE" id="PS00715">
    <property type="entry name" value="SIGMA70_1"/>
    <property type="match status" value="1"/>
</dbReference>
<proteinExistence type="predicted"/>
<dbReference type="PANTHER" id="PTHR30603:SF47">
    <property type="entry name" value="RNA POLYMERASE SIGMA FACTOR SIGD, CHLOROPLASTIC"/>
    <property type="match status" value="1"/>
</dbReference>